<keyword evidence="1" id="KW-0812">Transmembrane</keyword>
<dbReference type="AlphaFoldDB" id="A0A1I6KLQ3"/>
<gene>
    <name evidence="2" type="ORF">SAMN05661086_02519</name>
</gene>
<feature type="transmembrane region" description="Helical" evidence="1">
    <location>
        <begin position="344"/>
        <end position="365"/>
    </location>
</feature>
<proteinExistence type="predicted"/>
<dbReference type="STRING" id="37658.SAMN05661086_02519"/>
<evidence type="ECO:0000313" key="2">
    <source>
        <dbReference type="EMBL" id="SFR92131.1"/>
    </source>
</evidence>
<sequence>MKLNYAPIIHARTKYVDFRKGLLVLPVDFSETDAQDVHSLVLDSTRFFELAGTSGRRVVYGNGKFVVSGISIIFQELFKLCNKEPEFNRVDHENGRLAYGFVGVVFPVASRPNLFDIPNEVFLNIYLKHIKTRWEETTETENVFGSKKVEYEEIDLPDAGRIANFDTQLSNRSGKLLLEDIPEDCDATVAYVLSKALRGERIAFCSNITIPKLISESRFDIVTCRNASSILPPEVQVRPLQNQPEPADNYSLKRTAQRLPKKMHLYEPPKKKKESSLDDILEQYNAPIENKDFLSERYNPREYARKKDNKAPYMKEAKKNDNTTLSYNDIIREKSDIFTKKSDFTEIATVLGVIAGVTFTVIGLATQANPIVLATVGVITVVLTGMEAKRILDRFNS</sequence>
<accession>A0A1I6KLQ3</accession>
<evidence type="ECO:0000256" key="1">
    <source>
        <dbReference type="SAM" id="Phobius"/>
    </source>
</evidence>
<keyword evidence="3" id="KW-1185">Reference proteome</keyword>
<keyword evidence="1" id="KW-0472">Membrane</keyword>
<protein>
    <submittedName>
        <fullName evidence="2">Uncharacterized protein</fullName>
    </submittedName>
</protein>
<organism evidence="2 3">
    <name type="scientific">Anaeromicropila populeti</name>
    <dbReference type="NCBI Taxonomy" id="37658"/>
    <lineage>
        <taxon>Bacteria</taxon>
        <taxon>Bacillati</taxon>
        <taxon>Bacillota</taxon>
        <taxon>Clostridia</taxon>
        <taxon>Lachnospirales</taxon>
        <taxon>Lachnospiraceae</taxon>
        <taxon>Anaeromicropila</taxon>
    </lineage>
</organism>
<dbReference type="RefSeq" id="WP_092561306.1">
    <property type="nucleotide sequence ID" value="NZ_FOYZ01000009.1"/>
</dbReference>
<reference evidence="2 3" key="1">
    <citation type="submission" date="2016-10" db="EMBL/GenBank/DDBJ databases">
        <authorList>
            <person name="de Groot N.N."/>
        </authorList>
    </citation>
    <scope>NUCLEOTIDE SEQUENCE [LARGE SCALE GENOMIC DNA]</scope>
    <source>
        <strain evidence="2 3">743A</strain>
    </source>
</reference>
<evidence type="ECO:0000313" key="3">
    <source>
        <dbReference type="Proteomes" id="UP000199659"/>
    </source>
</evidence>
<keyword evidence="1" id="KW-1133">Transmembrane helix</keyword>
<dbReference type="Proteomes" id="UP000199659">
    <property type="component" value="Unassembled WGS sequence"/>
</dbReference>
<dbReference type="EMBL" id="FOYZ01000009">
    <property type="protein sequence ID" value="SFR92131.1"/>
    <property type="molecule type" value="Genomic_DNA"/>
</dbReference>
<feature type="transmembrane region" description="Helical" evidence="1">
    <location>
        <begin position="371"/>
        <end position="388"/>
    </location>
</feature>
<name>A0A1I6KLQ3_9FIRM</name>